<protein>
    <submittedName>
        <fullName evidence="8">RagB/SusD family nutrient uptake outer membrane protein</fullName>
    </submittedName>
</protein>
<comment type="similarity">
    <text evidence="2">Belongs to the SusD family.</text>
</comment>
<dbReference type="InterPro" id="IPR012944">
    <property type="entry name" value="SusD_RagB_dom"/>
</dbReference>
<evidence type="ECO:0000256" key="2">
    <source>
        <dbReference type="ARBA" id="ARBA00006275"/>
    </source>
</evidence>
<evidence type="ECO:0000259" key="6">
    <source>
        <dbReference type="Pfam" id="PF07980"/>
    </source>
</evidence>
<feature type="domain" description="SusD-like N-terminal" evidence="7">
    <location>
        <begin position="37"/>
        <end position="236"/>
    </location>
</feature>
<organism evidence="8 9">
    <name type="scientific">Hymenobacter setariae</name>
    <dbReference type="NCBI Taxonomy" id="2594794"/>
    <lineage>
        <taxon>Bacteria</taxon>
        <taxon>Pseudomonadati</taxon>
        <taxon>Bacteroidota</taxon>
        <taxon>Cytophagia</taxon>
        <taxon>Cytophagales</taxon>
        <taxon>Hymenobacteraceae</taxon>
        <taxon>Hymenobacter</taxon>
    </lineage>
</organism>
<proteinExistence type="inferred from homology"/>
<dbReference type="Pfam" id="PF14322">
    <property type="entry name" value="SusD-like_3"/>
    <property type="match status" value="1"/>
</dbReference>
<comment type="caution">
    <text evidence="8">The sequence shown here is derived from an EMBL/GenBank/DDBJ whole genome shotgun (WGS) entry which is preliminary data.</text>
</comment>
<dbReference type="Pfam" id="PF07980">
    <property type="entry name" value="SusD_RagB"/>
    <property type="match status" value="1"/>
</dbReference>
<sequence>MRTFNLSCFMPTPTLLRRAPALLLGAALLLNGCKNDDFLNVESKSAVTEVSAYSNETNADLIVNDIYNNIPSSSNDPTQTLEQYADNSFCGAGWETGQSVVRAGAISPANVPNGPSSMWRWEDNYSRIRKCNLFLQNVEKYSTNFSASWKTQRVGEVKFLRALYYTYLFTSYGGVALIDKPLDATTDPDGLFVARSTIDQTLAFIVADCDAAAASLPTTAARKGDGRATKGAALALKGWAQLFAASPLANTSNDVAKWAAAAATNKQVLDLNVYSLFPDLGTFFLQENNDNQEVIFNKEYIAVTAGHSKEGTYGPVNVNGVTQGWGNYQPTQSLVDDYLMSNGLPITDPASGYDPQNPYANREKRFYQSILYDGAPWQSDILTMRIGGNNQIDLNSTSDISNTGYYGRKTLDERIPAQTSRALNASGANYVIFRLGEVLLSYAEAQNEAVGPGAGVYSALNQLRKRAGLPDLAAGMSQSQLRDYIRRERRIELAFEDKRWFDIRRWKITAGSTGVLNTPSMGMLITPDKATGKLTYAKVKVFENRFFDFQNWMPIPQEDIAKNTKLVQNAGY</sequence>
<keyword evidence="4" id="KW-0472">Membrane</keyword>
<name>A0A558C3B6_9BACT</name>
<reference evidence="8 9" key="1">
    <citation type="submission" date="2019-07" db="EMBL/GenBank/DDBJ databases">
        <title>Hymenobacter sp. straun FUR1 Genome sequencing and assembly.</title>
        <authorList>
            <person name="Chhetri G."/>
        </authorList>
    </citation>
    <scope>NUCLEOTIDE SEQUENCE [LARGE SCALE GENOMIC DNA]</scope>
    <source>
        <strain evidence="8 9">Fur1</strain>
    </source>
</reference>
<evidence type="ECO:0000313" key="9">
    <source>
        <dbReference type="Proteomes" id="UP000317624"/>
    </source>
</evidence>
<evidence type="ECO:0000256" key="4">
    <source>
        <dbReference type="ARBA" id="ARBA00023136"/>
    </source>
</evidence>
<dbReference type="GO" id="GO:0009279">
    <property type="term" value="C:cell outer membrane"/>
    <property type="evidence" value="ECO:0007669"/>
    <property type="project" value="UniProtKB-SubCell"/>
</dbReference>
<keyword evidence="9" id="KW-1185">Reference proteome</keyword>
<dbReference type="Gene3D" id="1.25.40.390">
    <property type="match status" value="1"/>
</dbReference>
<keyword evidence="3" id="KW-0732">Signal</keyword>
<feature type="domain" description="RagB/SusD" evidence="6">
    <location>
        <begin position="292"/>
        <end position="572"/>
    </location>
</feature>
<evidence type="ECO:0000256" key="1">
    <source>
        <dbReference type="ARBA" id="ARBA00004442"/>
    </source>
</evidence>
<gene>
    <name evidence="8" type="ORF">FNT36_04045</name>
</gene>
<evidence type="ECO:0000256" key="5">
    <source>
        <dbReference type="ARBA" id="ARBA00023237"/>
    </source>
</evidence>
<evidence type="ECO:0000313" key="8">
    <source>
        <dbReference type="EMBL" id="TVT43268.1"/>
    </source>
</evidence>
<keyword evidence="5" id="KW-0998">Cell outer membrane</keyword>
<dbReference type="InterPro" id="IPR011990">
    <property type="entry name" value="TPR-like_helical_dom_sf"/>
</dbReference>
<comment type="subcellular location">
    <subcellularLocation>
        <location evidence="1">Cell outer membrane</location>
    </subcellularLocation>
</comment>
<dbReference type="Proteomes" id="UP000317624">
    <property type="component" value="Unassembled WGS sequence"/>
</dbReference>
<dbReference type="EMBL" id="VMRJ01000001">
    <property type="protein sequence ID" value="TVT43268.1"/>
    <property type="molecule type" value="Genomic_DNA"/>
</dbReference>
<dbReference type="InterPro" id="IPR033985">
    <property type="entry name" value="SusD-like_N"/>
</dbReference>
<accession>A0A558C3B6</accession>
<evidence type="ECO:0000256" key="3">
    <source>
        <dbReference type="ARBA" id="ARBA00022729"/>
    </source>
</evidence>
<dbReference type="OrthoDB" id="5694214at2"/>
<evidence type="ECO:0000259" key="7">
    <source>
        <dbReference type="Pfam" id="PF14322"/>
    </source>
</evidence>
<dbReference type="SUPFAM" id="SSF48452">
    <property type="entry name" value="TPR-like"/>
    <property type="match status" value="1"/>
</dbReference>
<dbReference type="AlphaFoldDB" id="A0A558C3B6"/>